<dbReference type="Proteomes" id="UP000535415">
    <property type="component" value="Unassembled WGS sequence"/>
</dbReference>
<dbReference type="InterPro" id="IPR015421">
    <property type="entry name" value="PyrdxlP-dep_Trfase_major"/>
</dbReference>
<dbReference type="EC" id="2.6.1.1" evidence="3"/>
<keyword evidence="5 9" id="KW-0808">Transferase</keyword>
<proteinExistence type="inferred from homology"/>
<reference evidence="9 10" key="1">
    <citation type="submission" date="2020-08" db="EMBL/GenBank/DDBJ databases">
        <title>Genomic Encyclopedia of Type Strains, Phase IV (KMG-IV): sequencing the most valuable type-strain genomes for metagenomic binning, comparative biology and taxonomic classification.</title>
        <authorList>
            <person name="Goeker M."/>
        </authorList>
    </citation>
    <scope>NUCLEOTIDE SEQUENCE [LARGE SCALE GENOMIC DNA]</scope>
    <source>
        <strain evidence="9 10">DSM 101064</strain>
    </source>
</reference>
<comment type="cofactor">
    <cofactor evidence="1">
        <name>pyridoxal 5'-phosphate</name>
        <dbReference type="ChEBI" id="CHEBI:597326"/>
    </cofactor>
</comment>
<dbReference type="Pfam" id="PF00155">
    <property type="entry name" value="Aminotran_1_2"/>
    <property type="match status" value="1"/>
</dbReference>
<dbReference type="PANTHER" id="PTHR46383:SF1">
    <property type="entry name" value="ASPARTATE AMINOTRANSFERASE"/>
    <property type="match status" value="1"/>
</dbReference>
<dbReference type="InterPro" id="IPR050596">
    <property type="entry name" value="AspAT/PAT-like"/>
</dbReference>
<keyword evidence="6" id="KW-0663">Pyridoxal phosphate</keyword>
<dbReference type="InterPro" id="IPR015424">
    <property type="entry name" value="PyrdxlP-dep_Trfase"/>
</dbReference>
<comment type="similarity">
    <text evidence="2">Belongs to the class-I pyridoxal-phosphate-dependent aminotransferase family.</text>
</comment>
<dbReference type="GO" id="GO:0006520">
    <property type="term" value="P:amino acid metabolic process"/>
    <property type="evidence" value="ECO:0007669"/>
    <property type="project" value="InterPro"/>
</dbReference>
<accession>A0A7W9BJP4</accession>
<dbReference type="InterPro" id="IPR004839">
    <property type="entry name" value="Aminotransferase_I/II_large"/>
</dbReference>
<feature type="domain" description="Aminotransferase class I/classII large" evidence="8">
    <location>
        <begin position="47"/>
        <end position="386"/>
    </location>
</feature>
<dbReference type="PANTHER" id="PTHR46383">
    <property type="entry name" value="ASPARTATE AMINOTRANSFERASE"/>
    <property type="match status" value="1"/>
</dbReference>
<keyword evidence="4 9" id="KW-0032">Aminotransferase</keyword>
<keyword evidence="10" id="KW-1185">Reference proteome</keyword>
<evidence type="ECO:0000259" key="8">
    <source>
        <dbReference type="Pfam" id="PF00155"/>
    </source>
</evidence>
<evidence type="ECO:0000256" key="1">
    <source>
        <dbReference type="ARBA" id="ARBA00001933"/>
    </source>
</evidence>
<evidence type="ECO:0000313" key="9">
    <source>
        <dbReference type="EMBL" id="MBB5721685.1"/>
    </source>
</evidence>
<dbReference type="GO" id="GO:0030170">
    <property type="term" value="F:pyridoxal phosphate binding"/>
    <property type="evidence" value="ECO:0007669"/>
    <property type="project" value="InterPro"/>
</dbReference>
<gene>
    <name evidence="9" type="ORF">FHS72_001297</name>
</gene>
<protein>
    <recommendedName>
        <fullName evidence="3">aspartate transaminase</fullName>
        <ecNumber evidence="3">2.6.1.1</ecNumber>
    </recommendedName>
</protein>
<evidence type="ECO:0000256" key="5">
    <source>
        <dbReference type="ARBA" id="ARBA00022679"/>
    </source>
</evidence>
<evidence type="ECO:0000256" key="4">
    <source>
        <dbReference type="ARBA" id="ARBA00022576"/>
    </source>
</evidence>
<organism evidence="9 10">
    <name type="scientific">Yoonia ponticola</name>
    <dbReference type="NCBI Taxonomy" id="1524255"/>
    <lineage>
        <taxon>Bacteria</taxon>
        <taxon>Pseudomonadati</taxon>
        <taxon>Pseudomonadota</taxon>
        <taxon>Alphaproteobacteria</taxon>
        <taxon>Rhodobacterales</taxon>
        <taxon>Paracoccaceae</taxon>
        <taxon>Yoonia</taxon>
    </lineage>
</organism>
<dbReference type="SUPFAM" id="SSF53383">
    <property type="entry name" value="PLP-dependent transferases"/>
    <property type="match status" value="1"/>
</dbReference>
<dbReference type="EMBL" id="JACIJM010000003">
    <property type="protein sequence ID" value="MBB5721685.1"/>
    <property type="molecule type" value="Genomic_DNA"/>
</dbReference>
<sequence length="391" mass="42838">MGISRTQATFSPPVMEARRWLDGVTHPADRPLLNVSQAAPVDPPPAPMRDAMAAIIRDEPEAHLYGPVLGMPELRAEIAARWTTAYGGDVRPDQVAITSGCNQAFAAAISAICTEADEVIIPVPYYFNHRMWLDMAGVTTVPLMVGDDMIPDVNAAAALITDKTRAIALVSPNNPAGVEYPSETLAAFFALARARGIKLIVDETYRDFDSRTGAPHDLFTDPQWDDTLIQLYSFSKAYRLTGHRVGAMISSTDLLAEAEKFLDTVTICPNQLGQRAALWGMQNLDDWLAGERLEILDRRAAIEENAPRIAAKGWKLLGCGAYFAYFAHPFDMPSDVLAQKLVQEASILTLPGTMFMPADNPQGARQIRIAFANIDRAGIRVLFDRLENLAL</sequence>
<dbReference type="Gene3D" id="3.40.640.10">
    <property type="entry name" value="Type I PLP-dependent aspartate aminotransferase-like (Major domain)"/>
    <property type="match status" value="1"/>
</dbReference>
<evidence type="ECO:0000313" key="10">
    <source>
        <dbReference type="Proteomes" id="UP000535415"/>
    </source>
</evidence>
<evidence type="ECO:0000256" key="7">
    <source>
        <dbReference type="ARBA" id="ARBA00049185"/>
    </source>
</evidence>
<comment type="caution">
    <text evidence="9">The sequence shown here is derived from an EMBL/GenBank/DDBJ whole genome shotgun (WGS) entry which is preliminary data.</text>
</comment>
<dbReference type="GO" id="GO:0004069">
    <property type="term" value="F:L-aspartate:2-oxoglutarate aminotransferase activity"/>
    <property type="evidence" value="ECO:0007669"/>
    <property type="project" value="UniProtKB-EC"/>
</dbReference>
<evidence type="ECO:0000256" key="2">
    <source>
        <dbReference type="ARBA" id="ARBA00007441"/>
    </source>
</evidence>
<evidence type="ECO:0000256" key="3">
    <source>
        <dbReference type="ARBA" id="ARBA00012753"/>
    </source>
</evidence>
<name>A0A7W9BJP4_9RHOB</name>
<dbReference type="NCBIfam" id="NF005732">
    <property type="entry name" value="PRK07550.1"/>
    <property type="match status" value="1"/>
</dbReference>
<dbReference type="AlphaFoldDB" id="A0A7W9BJP4"/>
<dbReference type="RefSeq" id="WP_183527262.1">
    <property type="nucleotide sequence ID" value="NZ_JACIJM010000003.1"/>
</dbReference>
<comment type="catalytic activity">
    <reaction evidence="7">
        <text>L-aspartate + 2-oxoglutarate = oxaloacetate + L-glutamate</text>
        <dbReference type="Rhea" id="RHEA:21824"/>
        <dbReference type="ChEBI" id="CHEBI:16452"/>
        <dbReference type="ChEBI" id="CHEBI:16810"/>
        <dbReference type="ChEBI" id="CHEBI:29985"/>
        <dbReference type="ChEBI" id="CHEBI:29991"/>
        <dbReference type="EC" id="2.6.1.1"/>
    </reaction>
</comment>
<evidence type="ECO:0000256" key="6">
    <source>
        <dbReference type="ARBA" id="ARBA00022898"/>
    </source>
</evidence>
<dbReference type="CDD" id="cd00609">
    <property type="entry name" value="AAT_like"/>
    <property type="match status" value="1"/>
</dbReference>